<dbReference type="RefSeq" id="WP_268612185.1">
    <property type="nucleotide sequence ID" value="NZ_CP113797.1"/>
</dbReference>
<gene>
    <name evidence="2" type="ORF">OXH18_08905</name>
</gene>
<dbReference type="InterPro" id="IPR029903">
    <property type="entry name" value="RmlD-like-bd"/>
</dbReference>
<dbReference type="CDD" id="cd05254">
    <property type="entry name" value="dTDP_HR_like_SDR_e"/>
    <property type="match status" value="1"/>
</dbReference>
<feature type="domain" description="RmlD-like substrate binding" evidence="1">
    <location>
        <begin position="3"/>
        <end position="269"/>
    </location>
</feature>
<reference evidence="2" key="1">
    <citation type="submission" date="2022-12" db="EMBL/GenBank/DDBJ databases">
        <title>Polyphasic identification of a Novel Hot-Spring Cyanobacterium Ocullathermofonsia sinensis gen nov. sp. nov. and Genomic Insights on its Adaptations to the Thermal Habitat.</title>
        <authorList>
            <person name="Daroch M."/>
            <person name="Tang J."/>
            <person name="Jiang Y."/>
        </authorList>
    </citation>
    <scope>NUCLEOTIDE SEQUENCE</scope>
    <source>
        <strain evidence="2">PKUAC-SCTA174</strain>
    </source>
</reference>
<evidence type="ECO:0000313" key="3">
    <source>
        <dbReference type="Proteomes" id="UP001163152"/>
    </source>
</evidence>
<proteinExistence type="predicted"/>
<evidence type="ECO:0000259" key="1">
    <source>
        <dbReference type="Pfam" id="PF04321"/>
    </source>
</evidence>
<dbReference type="AlphaFoldDB" id="A0A9E9CBB3"/>
<protein>
    <submittedName>
        <fullName evidence="2">NAD(P)-dependent oxidoreductase</fullName>
    </submittedName>
</protein>
<dbReference type="InterPro" id="IPR036291">
    <property type="entry name" value="NAD(P)-bd_dom_sf"/>
</dbReference>
<organism evidence="2 3">
    <name type="scientific">Thermocoleostomius sinensis A174</name>
    <dbReference type="NCBI Taxonomy" id="2016057"/>
    <lineage>
        <taxon>Bacteria</taxon>
        <taxon>Bacillati</taxon>
        <taxon>Cyanobacteriota</taxon>
        <taxon>Cyanophyceae</taxon>
        <taxon>Oculatellales</taxon>
        <taxon>Oculatellaceae</taxon>
        <taxon>Thermocoleostomius</taxon>
    </lineage>
</organism>
<dbReference type="Proteomes" id="UP001163152">
    <property type="component" value="Chromosome"/>
</dbReference>
<sequence>MKKLLITGASGFLGWHLCQLAQQTWQVYGTYHAHPIEMPGTTLFAIDLTDFSALSDLFQTLQPDAVIHTAALSQPNLCQANPDSSHRINVVAACDIAGLCADANIPCVFTSSELVFDGCNPPYREHDPVCPINLYGEQKVAAEAGMRQRYPDATICRMPLMFGAAPTAPSFIQPFIERIRTGQVLNLFVDEVRTPVSGTSAAQGLLLALQTAKGLLHLGGRERLSRYEFALILIEVLQLQDVKLNPCYQSDVPMAAPRAPDVSMDSSLAFSLGYAPGLVKDELESIVDRL</sequence>
<dbReference type="Gene3D" id="3.40.50.720">
    <property type="entry name" value="NAD(P)-binding Rossmann-like Domain"/>
    <property type="match status" value="1"/>
</dbReference>
<dbReference type="PANTHER" id="PTHR43242:SF1">
    <property type="entry name" value="NAD(P)-BINDING ROSSMANN-FOLD SUPERFAMILY PROTEIN"/>
    <property type="match status" value="1"/>
</dbReference>
<keyword evidence="3" id="KW-1185">Reference proteome</keyword>
<dbReference type="SUPFAM" id="SSF51735">
    <property type="entry name" value="NAD(P)-binding Rossmann-fold domains"/>
    <property type="match status" value="1"/>
</dbReference>
<dbReference type="EMBL" id="CP113797">
    <property type="protein sequence ID" value="WAL62087.1"/>
    <property type="molecule type" value="Genomic_DNA"/>
</dbReference>
<dbReference type="PANTHER" id="PTHR43242">
    <property type="entry name" value="NAD(P)-BINDING ROSSMANN-FOLD SUPERFAMILY PROTEIN"/>
    <property type="match status" value="1"/>
</dbReference>
<dbReference type="KEGG" id="tsin:OXH18_08905"/>
<dbReference type="Pfam" id="PF04321">
    <property type="entry name" value="RmlD_sub_bind"/>
    <property type="match status" value="1"/>
</dbReference>
<accession>A0A9E9CBB3</accession>
<evidence type="ECO:0000313" key="2">
    <source>
        <dbReference type="EMBL" id="WAL62087.1"/>
    </source>
</evidence>
<name>A0A9E9CBB3_9CYAN</name>